<dbReference type="Proteomes" id="UP000887116">
    <property type="component" value="Unassembled WGS sequence"/>
</dbReference>
<dbReference type="AlphaFoldDB" id="A0A8X6H7J1"/>
<organism evidence="1 2">
    <name type="scientific">Trichonephila clavata</name>
    <name type="common">Joro spider</name>
    <name type="synonym">Nephila clavata</name>
    <dbReference type="NCBI Taxonomy" id="2740835"/>
    <lineage>
        <taxon>Eukaryota</taxon>
        <taxon>Metazoa</taxon>
        <taxon>Ecdysozoa</taxon>
        <taxon>Arthropoda</taxon>
        <taxon>Chelicerata</taxon>
        <taxon>Arachnida</taxon>
        <taxon>Araneae</taxon>
        <taxon>Araneomorphae</taxon>
        <taxon>Entelegynae</taxon>
        <taxon>Araneoidea</taxon>
        <taxon>Nephilidae</taxon>
        <taxon>Trichonephila</taxon>
    </lineage>
</organism>
<reference evidence="1" key="1">
    <citation type="submission" date="2020-07" db="EMBL/GenBank/DDBJ databases">
        <title>Multicomponent nature underlies the extraordinary mechanical properties of spider dragline silk.</title>
        <authorList>
            <person name="Kono N."/>
            <person name="Nakamura H."/>
            <person name="Mori M."/>
            <person name="Yoshida Y."/>
            <person name="Ohtoshi R."/>
            <person name="Malay A.D."/>
            <person name="Moran D.A.P."/>
            <person name="Tomita M."/>
            <person name="Numata K."/>
            <person name="Arakawa K."/>
        </authorList>
    </citation>
    <scope>NUCLEOTIDE SEQUENCE</scope>
</reference>
<proteinExistence type="predicted"/>
<sequence length="127" mass="15009">MNRIGISYPWATFEVLSEHPEYGERLAPLKPRGYPFKGDGWRPVTFPGYWQKHSKKHHKHKCKCSAQKTKHKHDHSKMDFCGDKGIVPKNFFMKQKQIFCKLVDDNLKQERGDCAKRSRSYHHHPCC</sequence>
<protein>
    <submittedName>
        <fullName evidence="1">Uncharacterized protein</fullName>
    </submittedName>
</protein>
<comment type="caution">
    <text evidence="1">The sequence shown here is derived from an EMBL/GenBank/DDBJ whole genome shotgun (WGS) entry which is preliminary data.</text>
</comment>
<keyword evidence="2" id="KW-1185">Reference proteome</keyword>
<accession>A0A8X6H7J1</accession>
<name>A0A8X6H7J1_TRICU</name>
<gene>
    <name evidence="1" type="primary">NCL1_09802</name>
    <name evidence="1" type="ORF">TNCT_104371</name>
</gene>
<dbReference type="EMBL" id="BMAO01010650">
    <property type="protein sequence ID" value="GFQ68567.1"/>
    <property type="molecule type" value="Genomic_DNA"/>
</dbReference>
<evidence type="ECO:0000313" key="2">
    <source>
        <dbReference type="Proteomes" id="UP000887116"/>
    </source>
</evidence>
<evidence type="ECO:0000313" key="1">
    <source>
        <dbReference type="EMBL" id="GFQ68567.1"/>
    </source>
</evidence>